<keyword evidence="3" id="KW-1185">Reference proteome</keyword>
<dbReference type="Gene3D" id="1.10.10.60">
    <property type="entry name" value="Homeodomain-like"/>
    <property type="match status" value="1"/>
</dbReference>
<dbReference type="EMBL" id="HG739316">
    <property type="protein sequence ID" value="CDP18403.1"/>
    <property type="molecule type" value="Genomic_DNA"/>
</dbReference>
<dbReference type="InterPro" id="IPR009057">
    <property type="entry name" value="Homeodomain-like_sf"/>
</dbReference>
<dbReference type="InParanoid" id="A0A068VFD0"/>
<dbReference type="Gramene" id="CDP18403">
    <property type="protein sequence ID" value="CDP18403"/>
    <property type="gene ID" value="GSCOC_T00004745001"/>
</dbReference>
<dbReference type="SUPFAM" id="SSF46689">
    <property type="entry name" value="Homeodomain-like"/>
    <property type="match status" value="1"/>
</dbReference>
<dbReference type="CDD" id="cd00167">
    <property type="entry name" value="SANT"/>
    <property type="match status" value="1"/>
</dbReference>
<dbReference type="InterPro" id="IPR001005">
    <property type="entry name" value="SANT/Myb"/>
</dbReference>
<dbReference type="STRING" id="49390.A0A068VFD0"/>
<dbReference type="OrthoDB" id="1908944at2759"/>
<evidence type="ECO:0000313" key="3">
    <source>
        <dbReference type="Proteomes" id="UP000295252"/>
    </source>
</evidence>
<dbReference type="PhylomeDB" id="A0A068VFD0"/>
<dbReference type="OMA" id="QDSCDEK"/>
<feature type="domain" description="Myb-like" evidence="1">
    <location>
        <begin position="281"/>
        <end position="329"/>
    </location>
</feature>
<dbReference type="AlphaFoldDB" id="A0A068VFD0"/>
<sequence length="516" mass="58287">MAGRRLARVMLFHEMDGFVDLKFWLNMVQKRPLSEELYEALSKQPKLLEPSDKRVSVLEFPDGNIPPKLHILGEDGAACDKKKGERDESLVDSNLAEFQSYVEKEIDRSLACSISNSSWATSTTCEEDVRSEAPCILLSPDHYNLDFPARTIFHTGDIYSSLLEYPPRKLVPIGSGFQAEIPEWFFNRSSQSLMSDIGNHLDHERQFSGSCLVPMPRSDMSEDTVEKLGDGRIDCSCDDVGSVRCVRQHITEAREKLRKTLGQEAFVKLGFLEVGEVVAEKWSEEEEEIFTEVVFSHPASLGRNFWNHLAIEFPSRTKKEIVSYYFNVFMLRRRAEQNRIDVLSIDSDNDEWEGTNVSADEVIEKINGYDDSLVESPAEEDDHNEIFEDNLCEYKDDINAEEASEDNIRLNLDGSKCVSKESDMCPIDMPDNCSSDQAHQPLDQVLSDISGNQNTKHITSDLSSMSSSTGNELFLEPCSSKEWDVGCLTCPKDEDFLPTSSVIEEVFGAGAWNSRD</sequence>
<dbReference type="SMART" id="SM00717">
    <property type="entry name" value="SANT"/>
    <property type="match status" value="1"/>
</dbReference>
<proteinExistence type="predicted"/>
<name>A0A068VFD0_COFCA</name>
<accession>A0A068VFD0</accession>
<dbReference type="PROSITE" id="PS50090">
    <property type="entry name" value="MYB_LIKE"/>
    <property type="match status" value="1"/>
</dbReference>
<reference evidence="3" key="1">
    <citation type="journal article" date="2014" name="Science">
        <title>The coffee genome provides insight into the convergent evolution of caffeine biosynthesis.</title>
        <authorList>
            <person name="Denoeud F."/>
            <person name="Carretero-Paulet L."/>
            <person name="Dereeper A."/>
            <person name="Droc G."/>
            <person name="Guyot R."/>
            <person name="Pietrella M."/>
            <person name="Zheng C."/>
            <person name="Alberti A."/>
            <person name="Anthony F."/>
            <person name="Aprea G."/>
            <person name="Aury J.M."/>
            <person name="Bento P."/>
            <person name="Bernard M."/>
            <person name="Bocs S."/>
            <person name="Campa C."/>
            <person name="Cenci A."/>
            <person name="Combes M.C."/>
            <person name="Crouzillat D."/>
            <person name="Da Silva C."/>
            <person name="Daddiego L."/>
            <person name="De Bellis F."/>
            <person name="Dussert S."/>
            <person name="Garsmeur O."/>
            <person name="Gayraud T."/>
            <person name="Guignon V."/>
            <person name="Jahn K."/>
            <person name="Jamilloux V."/>
            <person name="Joet T."/>
            <person name="Labadie K."/>
            <person name="Lan T."/>
            <person name="Leclercq J."/>
            <person name="Lepelley M."/>
            <person name="Leroy T."/>
            <person name="Li L.T."/>
            <person name="Librado P."/>
            <person name="Lopez L."/>
            <person name="Munoz A."/>
            <person name="Noel B."/>
            <person name="Pallavicini A."/>
            <person name="Perrotta G."/>
            <person name="Poncet V."/>
            <person name="Pot D."/>
            <person name="Priyono X."/>
            <person name="Rigoreau M."/>
            <person name="Rouard M."/>
            <person name="Rozas J."/>
            <person name="Tranchant-Dubreuil C."/>
            <person name="VanBuren R."/>
            <person name="Zhang Q."/>
            <person name="Andrade A.C."/>
            <person name="Argout X."/>
            <person name="Bertrand B."/>
            <person name="de Kochko A."/>
            <person name="Graziosi G."/>
            <person name="Henry R.J."/>
            <person name="Jayarama X."/>
            <person name="Ming R."/>
            <person name="Nagai C."/>
            <person name="Rounsley S."/>
            <person name="Sankoff D."/>
            <person name="Giuliano G."/>
            <person name="Albert V.A."/>
            <person name="Wincker P."/>
            <person name="Lashermes P."/>
        </authorList>
    </citation>
    <scope>NUCLEOTIDE SEQUENCE [LARGE SCALE GENOMIC DNA]</scope>
    <source>
        <strain evidence="3">cv. DH200-94</strain>
    </source>
</reference>
<evidence type="ECO:0000259" key="1">
    <source>
        <dbReference type="PROSITE" id="PS50090"/>
    </source>
</evidence>
<organism evidence="2 3">
    <name type="scientific">Coffea canephora</name>
    <name type="common">Robusta coffee</name>
    <dbReference type="NCBI Taxonomy" id="49390"/>
    <lineage>
        <taxon>Eukaryota</taxon>
        <taxon>Viridiplantae</taxon>
        <taxon>Streptophyta</taxon>
        <taxon>Embryophyta</taxon>
        <taxon>Tracheophyta</taxon>
        <taxon>Spermatophyta</taxon>
        <taxon>Magnoliopsida</taxon>
        <taxon>eudicotyledons</taxon>
        <taxon>Gunneridae</taxon>
        <taxon>Pentapetalae</taxon>
        <taxon>asterids</taxon>
        <taxon>lamiids</taxon>
        <taxon>Gentianales</taxon>
        <taxon>Rubiaceae</taxon>
        <taxon>Ixoroideae</taxon>
        <taxon>Gardenieae complex</taxon>
        <taxon>Bertiereae - Coffeeae clade</taxon>
        <taxon>Coffeeae</taxon>
        <taxon>Coffea</taxon>
    </lineage>
</organism>
<dbReference type="PANTHER" id="PTHR46872">
    <property type="entry name" value="DNA BINDING PROTEIN"/>
    <property type="match status" value="1"/>
</dbReference>
<dbReference type="Proteomes" id="UP000295252">
    <property type="component" value="Chromosome VI"/>
</dbReference>
<protein>
    <recommendedName>
        <fullName evidence="1">Myb-like domain-containing protein</fullName>
    </recommendedName>
</protein>
<dbReference type="PANTHER" id="PTHR46872:SF10">
    <property type="entry name" value="MYB-LIKE DOMAIN-CONTAINING PROTEIN"/>
    <property type="match status" value="1"/>
</dbReference>
<dbReference type="Pfam" id="PF00249">
    <property type="entry name" value="Myb_DNA-binding"/>
    <property type="match status" value="1"/>
</dbReference>
<gene>
    <name evidence="2" type="ORF">GSCOC_T00004745001</name>
</gene>
<evidence type="ECO:0000313" key="2">
    <source>
        <dbReference type="EMBL" id="CDP18403.1"/>
    </source>
</evidence>